<proteinExistence type="predicted"/>
<dbReference type="EMBL" id="JAACJO010000018">
    <property type="protein sequence ID" value="KAF5348844.1"/>
    <property type="molecule type" value="Genomic_DNA"/>
</dbReference>
<evidence type="ECO:0000313" key="1">
    <source>
        <dbReference type="EMBL" id="KAF5348844.1"/>
    </source>
</evidence>
<name>A0A8H5CVM5_9AGAR</name>
<dbReference type="Proteomes" id="UP000559027">
    <property type="component" value="Unassembled WGS sequence"/>
</dbReference>
<organism evidence="1 2">
    <name type="scientific">Leucocoprinus leucothites</name>
    <dbReference type="NCBI Taxonomy" id="201217"/>
    <lineage>
        <taxon>Eukaryota</taxon>
        <taxon>Fungi</taxon>
        <taxon>Dikarya</taxon>
        <taxon>Basidiomycota</taxon>
        <taxon>Agaricomycotina</taxon>
        <taxon>Agaricomycetes</taxon>
        <taxon>Agaricomycetidae</taxon>
        <taxon>Agaricales</taxon>
        <taxon>Agaricineae</taxon>
        <taxon>Agaricaceae</taxon>
        <taxon>Leucocoprinus</taxon>
    </lineage>
</organism>
<evidence type="ECO:0008006" key="3">
    <source>
        <dbReference type="Google" id="ProtNLM"/>
    </source>
</evidence>
<keyword evidence="2" id="KW-1185">Reference proteome</keyword>
<reference evidence="1 2" key="1">
    <citation type="journal article" date="2020" name="ISME J.">
        <title>Uncovering the hidden diversity of litter-decomposition mechanisms in mushroom-forming fungi.</title>
        <authorList>
            <person name="Floudas D."/>
            <person name="Bentzer J."/>
            <person name="Ahren D."/>
            <person name="Johansson T."/>
            <person name="Persson P."/>
            <person name="Tunlid A."/>
        </authorList>
    </citation>
    <scope>NUCLEOTIDE SEQUENCE [LARGE SCALE GENOMIC DNA]</scope>
    <source>
        <strain evidence="1 2">CBS 146.42</strain>
    </source>
</reference>
<gene>
    <name evidence="1" type="ORF">D9756_009710</name>
</gene>
<dbReference type="AlphaFoldDB" id="A0A8H5CVM5"/>
<accession>A0A8H5CVM5</accession>
<comment type="caution">
    <text evidence="1">The sequence shown here is derived from an EMBL/GenBank/DDBJ whole genome shotgun (WGS) entry which is preliminary data.</text>
</comment>
<sequence>MTAVQDIEPSRPIGLPFDILEEIISGIDNSFGSYRADALNTLASCSLVSRELRDVAQRRLFSCFRIFPRAVSLKKFMDHVDHAGDDDRFIRYIKKLDILYASQSPHFIGGFERFLGKLIRVEMVIFSWGGFWNECFWDRLEDHECEAFLRLLWSPSLKTVVTSPSLAPFPWVIASFFGPNVETLKVPGLVYGYKSQTVGKMQRQLAKLHPADLQPATRGTVRLKHISLLYKGGIALLLYVGAQKRRWLSLDSLQTLLVCSSQNRPLGLEIDIGLFFRLCPNLRAFCIYPGVPEWRSPFLTHGMLFYRSHRATVGDGAHQIIGMLTTSHAGYPSLTGLAYTVLAPS</sequence>
<protein>
    <recommendedName>
        <fullName evidence="3">F-box domain-containing protein</fullName>
    </recommendedName>
</protein>
<evidence type="ECO:0000313" key="2">
    <source>
        <dbReference type="Proteomes" id="UP000559027"/>
    </source>
</evidence>